<organism evidence="2 3">
    <name type="scientific">Rhizopus microsporus</name>
    <dbReference type="NCBI Taxonomy" id="58291"/>
    <lineage>
        <taxon>Eukaryota</taxon>
        <taxon>Fungi</taxon>
        <taxon>Fungi incertae sedis</taxon>
        <taxon>Mucoromycota</taxon>
        <taxon>Mucoromycotina</taxon>
        <taxon>Mucoromycetes</taxon>
        <taxon>Mucorales</taxon>
        <taxon>Mucorineae</taxon>
        <taxon>Rhizopodaceae</taxon>
        <taxon>Rhizopus</taxon>
    </lineage>
</organism>
<keyword evidence="1" id="KW-1133">Transmembrane helix</keyword>
<sequence length="68" mass="7578">EIEDDQMQILGLHTVINDLPDARYTSLKLFMCVVLYVDAANLVMMFGLTLIGNEGGSRLNLAHRVLKS</sequence>
<protein>
    <submittedName>
        <fullName evidence="2">Uncharacterized protein</fullName>
    </submittedName>
</protein>
<feature type="non-terminal residue" evidence="2">
    <location>
        <position position="1"/>
    </location>
</feature>
<dbReference type="Proteomes" id="UP000242381">
    <property type="component" value="Unassembled WGS sequence"/>
</dbReference>
<name>A0A1X0SDZ0_RHIZD</name>
<evidence type="ECO:0000313" key="3">
    <source>
        <dbReference type="Proteomes" id="UP000242381"/>
    </source>
</evidence>
<feature type="transmembrane region" description="Helical" evidence="1">
    <location>
        <begin position="27"/>
        <end position="51"/>
    </location>
</feature>
<keyword evidence="1" id="KW-0472">Membrane</keyword>
<reference evidence="2 3" key="1">
    <citation type="journal article" date="2016" name="Proc. Natl. Acad. Sci. U.S.A.">
        <title>Lipid metabolic changes in an early divergent fungus govern the establishment of a mutualistic symbiosis with endobacteria.</title>
        <authorList>
            <person name="Lastovetsky O.A."/>
            <person name="Gaspar M.L."/>
            <person name="Mondo S.J."/>
            <person name="LaButti K.M."/>
            <person name="Sandor L."/>
            <person name="Grigoriev I.V."/>
            <person name="Henry S.A."/>
            <person name="Pawlowska T.E."/>
        </authorList>
    </citation>
    <scope>NUCLEOTIDE SEQUENCE [LARGE SCALE GENOMIC DNA]</scope>
    <source>
        <strain evidence="2 3">ATCC 11559</strain>
    </source>
</reference>
<dbReference type="AlphaFoldDB" id="A0A1X0SDZ0"/>
<proteinExistence type="predicted"/>
<gene>
    <name evidence="2" type="ORF">BCV71DRAFT_168375</name>
</gene>
<feature type="non-terminal residue" evidence="2">
    <location>
        <position position="68"/>
    </location>
</feature>
<evidence type="ECO:0000313" key="2">
    <source>
        <dbReference type="EMBL" id="ORE22535.1"/>
    </source>
</evidence>
<dbReference type="EMBL" id="KV921265">
    <property type="protein sequence ID" value="ORE22535.1"/>
    <property type="molecule type" value="Genomic_DNA"/>
</dbReference>
<evidence type="ECO:0000256" key="1">
    <source>
        <dbReference type="SAM" id="Phobius"/>
    </source>
</evidence>
<keyword evidence="1" id="KW-0812">Transmembrane</keyword>
<accession>A0A1X0SDZ0</accession>